<name>A0ABQ9HA89_9NEOP</name>
<dbReference type="Proteomes" id="UP001159363">
    <property type="component" value="Chromosome 5"/>
</dbReference>
<gene>
    <name evidence="1" type="ORF">PR048_017668</name>
</gene>
<protein>
    <submittedName>
        <fullName evidence="1">Uncharacterized protein</fullName>
    </submittedName>
</protein>
<evidence type="ECO:0000313" key="1">
    <source>
        <dbReference type="EMBL" id="KAJ8881195.1"/>
    </source>
</evidence>
<evidence type="ECO:0000313" key="2">
    <source>
        <dbReference type="Proteomes" id="UP001159363"/>
    </source>
</evidence>
<dbReference type="EMBL" id="JARBHB010000006">
    <property type="protein sequence ID" value="KAJ8881195.1"/>
    <property type="molecule type" value="Genomic_DNA"/>
</dbReference>
<sequence length="262" mass="29870">MGQNPCETKAPQKYHGPYRIHNILGPSTIVVEINKRVSTWSILKISNSPIYRINARMCVTGKLPLMWGRREWGCCCLHSTQCRHPQEHTFTRRTVEYISKNFHRISNMKRPLPWLTPCRCTNLPLPAMLTCGTTRLAQPRKVPFAKMLTNYGRQYSSCWNYTKDKLFLAGSTTTTGLDRPLHCNFASRTDRLTQPIPRTVQPHVSGEGTWMFLRGGGGLLWLAAARVAQRRAEARCRATSASRAIVLDNTFRGIEREVRKGL</sequence>
<comment type="caution">
    <text evidence="1">The sequence shown here is derived from an EMBL/GenBank/DDBJ whole genome shotgun (WGS) entry which is preliminary data.</text>
</comment>
<keyword evidence="2" id="KW-1185">Reference proteome</keyword>
<organism evidence="1 2">
    <name type="scientific">Dryococelus australis</name>
    <dbReference type="NCBI Taxonomy" id="614101"/>
    <lineage>
        <taxon>Eukaryota</taxon>
        <taxon>Metazoa</taxon>
        <taxon>Ecdysozoa</taxon>
        <taxon>Arthropoda</taxon>
        <taxon>Hexapoda</taxon>
        <taxon>Insecta</taxon>
        <taxon>Pterygota</taxon>
        <taxon>Neoptera</taxon>
        <taxon>Polyneoptera</taxon>
        <taxon>Phasmatodea</taxon>
        <taxon>Verophasmatodea</taxon>
        <taxon>Anareolatae</taxon>
        <taxon>Phasmatidae</taxon>
        <taxon>Eurycanthinae</taxon>
        <taxon>Dryococelus</taxon>
    </lineage>
</organism>
<reference evidence="1 2" key="1">
    <citation type="submission" date="2023-02" db="EMBL/GenBank/DDBJ databases">
        <title>LHISI_Scaffold_Assembly.</title>
        <authorList>
            <person name="Stuart O.P."/>
            <person name="Cleave R."/>
            <person name="Magrath M.J.L."/>
            <person name="Mikheyev A.S."/>
        </authorList>
    </citation>
    <scope>NUCLEOTIDE SEQUENCE [LARGE SCALE GENOMIC DNA]</scope>
    <source>
        <strain evidence="1">Daus_M_001</strain>
        <tissue evidence="1">Leg muscle</tissue>
    </source>
</reference>
<proteinExistence type="predicted"/>
<accession>A0ABQ9HA89</accession>